<dbReference type="Proteomes" id="UP000269265">
    <property type="component" value="Unassembled WGS sequence"/>
</dbReference>
<dbReference type="PANTHER" id="PTHR43155">
    <property type="entry name" value="CYCLIC DI-GMP PHOSPHODIESTERASE PA4108-RELATED"/>
    <property type="match status" value="1"/>
</dbReference>
<dbReference type="PANTHER" id="PTHR43155:SF2">
    <property type="entry name" value="CYCLIC DI-GMP PHOSPHODIESTERASE PA4108"/>
    <property type="match status" value="1"/>
</dbReference>
<dbReference type="SMART" id="SM00471">
    <property type="entry name" value="HDc"/>
    <property type="match status" value="1"/>
</dbReference>
<feature type="domain" description="HD-GYP" evidence="2">
    <location>
        <begin position="152"/>
        <end position="349"/>
    </location>
</feature>
<dbReference type="OrthoDB" id="9764808at2"/>
<sequence>MLKKIPTHQLRLGMFVHELCGSWMDHPFWRKAFMLAEQRQLDQLLDSPVREVLIDTSKGLDVPRASPTTLIDDIDLPDDGDPPDGAFPPTVHAELLDLTPVEQQVSLQDEVARASRIVAQARGAMKTMFQDVRMGKAVDAEHCLPLVDDITRSVSRNPGAIVSLARLKTSDDYTYMHSVAVCALMVSLAKQLKLSEADTREAGLAGLVHDLGKAMMPLEVLNKPGKLTEAEFDIMRGHPQAGHQMLVEGRGVGPIPLDVCLHHHEKINGTGYPHRLKGDQISLFASMGAVCDVYDAITSNRPYKAGWDPAESVQKMAQWTKDGHFSEPVFQAFVKSIGIYPTGSLVKLKSGRLGVVVDQGAGSLLAPLVKVFFSTKSNERLVPELLDLGARGCSDQIVSRESPTAWGFKNLDDYWRDAAGNRF</sequence>
<evidence type="ECO:0000313" key="3">
    <source>
        <dbReference type="EMBL" id="RRS03644.1"/>
    </source>
</evidence>
<dbReference type="AlphaFoldDB" id="A0A3R8S152"/>
<organism evidence="3 4">
    <name type="scientific">Aquabacterium soli</name>
    <dbReference type="NCBI Taxonomy" id="2493092"/>
    <lineage>
        <taxon>Bacteria</taxon>
        <taxon>Pseudomonadati</taxon>
        <taxon>Pseudomonadota</taxon>
        <taxon>Betaproteobacteria</taxon>
        <taxon>Burkholderiales</taxon>
        <taxon>Aquabacterium</taxon>
    </lineage>
</organism>
<dbReference type="PROSITE" id="PS51832">
    <property type="entry name" value="HD_GYP"/>
    <property type="match status" value="1"/>
</dbReference>
<proteinExistence type="predicted"/>
<dbReference type="Pfam" id="PF13487">
    <property type="entry name" value="HD_5"/>
    <property type="match status" value="1"/>
</dbReference>
<feature type="compositionally biased region" description="Acidic residues" evidence="1">
    <location>
        <begin position="72"/>
        <end position="82"/>
    </location>
</feature>
<keyword evidence="4" id="KW-1185">Reference proteome</keyword>
<dbReference type="GO" id="GO:0008081">
    <property type="term" value="F:phosphoric diester hydrolase activity"/>
    <property type="evidence" value="ECO:0007669"/>
    <property type="project" value="UniProtKB-ARBA"/>
</dbReference>
<dbReference type="SUPFAM" id="SSF109604">
    <property type="entry name" value="HD-domain/PDEase-like"/>
    <property type="match status" value="1"/>
</dbReference>
<comment type="caution">
    <text evidence="3">The sequence shown here is derived from an EMBL/GenBank/DDBJ whole genome shotgun (WGS) entry which is preliminary data.</text>
</comment>
<accession>A0A3R8S152</accession>
<reference evidence="3 4" key="1">
    <citation type="submission" date="2018-12" db="EMBL/GenBank/DDBJ databases">
        <title>The whole draft genome of Aquabacterium sp. SJQ9.</title>
        <authorList>
            <person name="Sun L."/>
            <person name="Gao X."/>
            <person name="Chen W."/>
            <person name="Huang K."/>
        </authorList>
    </citation>
    <scope>NUCLEOTIDE SEQUENCE [LARGE SCALE GENOMIC DNA]</scope>
    <source>
        <strain evidence="3 4">SJQ9</strain>
    </source>
</reference>
<evidence type="ECO:0000256" key="1">
    <source>
        <dbReference type="SAM" id="MobiDB-lite"/>
    </source>
</evidence>
<feature type="region of interest" description="Disordered" evidence="1">
    <location>
        <begin position="64"/>
        <end position="86"/>
    </location>
</feature>
<dbReference type="CDD" id="cd00077">
    <property type="entry name" value="HDc"/>
    <property type="match status" value="1"/>
</dbReference>
<evidence type="ECO:0000313" key="4">
    <source>
        <dbReference type="Proteomes" id="UP000269265"/>
    </source>
</evidence>
<dbReference type="RefSeq" id="WP_125243850.1">
    <property type="nucleotide sequence ID" value="NZ_RSED01000010.1"/>
</dbReference>
<dbReference type="InterPro" id="IPR037522">
    <property type="entry name" value="HD_GYP_dom"/>
</dbReference>
<dbReference type="Pfam" id="PF11871">
    <property type="entry name" value="DUF3391"/>
    <property type="match status" value="1"/>
</dbReference>
<gene>
    <name evidence="3" type="ORF">EIP75_13690</name>
</gene>
<evidence type="ECO:0000259" key="2">
    <source>
        <dbReference type="PROSITE" id="PS51832"/>
    </source>
</evidence>
<dbReference type="EMBL" id="RSED01000010">
    <property type="protein sequence ID" value="RRS03644.1"/>
    <property type="molecule type" value="Genomic_DNA"/>
</dbReference>
<protein>
    <submittedName>
        <fullName evidence="3">HD-GYP domain-containing protein</fullName>
    </submittedName>
</protein>
<dbReference type="InterPro" id="IPR021812">
    <property type="entry name" value="DUF3391"/>
</dbReference>
<name>A0A3R8S152_9BURK</name>
<dbReference type="Gene3D" id="1.10.3210.10">
    <property type="entry name" value="Hypothetical protein af1432"/>
    <property type="match status" value="1"/>
</dbReference>
<dbReference type="InterPro" id="IPR003607">
    <property type="entry name" value="HD/PDEase_dom"/>
</dbReference>